<dbReference type="Gene3D" id="3.40.190.290">
    <property type="match status" value="1"/>
</dbReference>
<dbReference type="GO" id="GO:0005829">
    <property type="term" value="C:cytosol"/>
    <property type="evidence" value="ECO:0007669"/>
    <property type="project" value="TreeGrafter"/>
</dbReference>
<dbReference type="Pfam" id="PF03466">
    <property type="entry name" value="LysR_substrate"/>
    <property type="match status" value="1"/>
</dbReference>
<keyword evidence="7" id="KW-1185">Reference proteome</keyword>
<dbReference type="GO" id="GO:0003700">
    <property type="term" value="F:DNA-binding transcription factor activity"/>
    <property type="evidence" value="ECO:0007669"/>
    <property type="project" value="InterPro"/>
</dbReference>
<accession>A0A6L5YBC6</accession>
<evidence type="ECO:0000256" key="2">
    <source>
        <dbReference type="ARBA" id="ARBA00023015"/>
    </source>
</evidence>
<evidence type="ECO:0000256" key="1">
    <source>
        <dbReference type="ARBA" id="ARBA00009437"/>
    </source>
</evidence>
<dbReference type="SUPFAM" id="SSF46785">
    <property type="entry name" value="Winged helix' DNA-binding domain"/>
    <property type="match status" value="1"/>
</dbReference>
<reference evidence="6 7" key="1">
    <citation type="submission" date="2019-08" db="EMBL/GenBank/DDBJ databases">
        <title>In-depth cultivation of the pig gut microbiome towards novel bacterial diversity and tailored functional studies.</title>
        <authorList>
            <person name="Wylensek D."/>
            <person name="Hitch T.C.A."/>
            <person name="Clavel T."/>
        </authorList>
    </citation>
    <scope>NUCLEOTIDE SEQUENCE [LARGE SCALE GENOMIC DNA]</scope>
    <source>
        <strain evidence="6 7">SM-530-WT-4B</strain>
    </source>
</reference>
<dbReference type="PROSITE" id="PS50931">
    <property type="entry name" value="HTH_LYSR"/>
    <property type="match status" value="1"/>
</dbReference>
<proteinExistence type="inferred from homology"/>
<comment type="similarity">
    <text evidence="1">Belongs to the LysR transcriptional regulatory family.</text>
</comment>
<dbReference type="SUPFAM" id="SSF53850">
    <property type="entry name" value="Periplasmic binding protein-like II"/>
    <property type="match status" value="1"/>
</dbReference>
<dbReference type="InterPro" id="IPR050950">
    <property type="entry name" value="HTH-type_LysR_regulators"/>
</dbReference>
<dbReference type="InterPro" id="IPR036390">
    <property type="entry name" value="WH_DNA-bd_sf"/>
</dbReference>
<organism evidence="6 7">
    <name type="scientific">Pyramidobacter porci</name>
    <dbReference type="NCBI Taxonomy" id="2605789"/>
    <lineage>
        <taxon>Bacteria</taxon>
        <taxon>Thermotogati</taxon>
        <taxon>Synergistota</taxon>
        <taxon>Synergistia</taxon>
        <taxon>Synergistales</taxon>
        <taxon>Dethiosulfovibrionaceae</taxon>
        <taxon>Pyramidobacter</taxon>
    </lineage>
</organism>
<feature type="domain" description="HTH lysR-type" evidence="5">
    <location>
        <begin position="1"/>
        <end position="57"/>
    </location>
</feature>
<dbReference type="CDD" id="cd05466">
    <property type="entry name" value="PBP2_LTTR_substrate"/>
    <property type="match status" value="1"/>
</dbReference>
<keyword evidence="3" id="KW-0238">DNA-binding</keyword>
<name>A0A6L5YBC6_9BACT</name>
<dbReference type="GO" id="GO:0003677">
    <property type="term" value="F:DNA binding"/>
    <property type="evidence" value="ECO:0007669"/>
    <property type="project" value="UniProtKB-KW"/>
</dbReference>
<sequence>MQQELEYIYEVYKSGSLSKAAEKLYVTQPALSMAIKKIESSIGMTLFDRRVRPFQLTEAGWLYINAITRIKKIEAELTQRIGDINDLHTGRVRIGGSHYINGYILPPVLARYSRLYPGIALELVEHSSAVLAKMLEERAVDLTFSCNELFMKDFERYPMFSDRILMAVPRAHPFNRRYRAFALPPRGVMNGRHLHGDCPVLPAERCGELEFISLMPGNNLHDRMLQIFAAADVKPRLKIELSQLATAYHLAAGGFAAAFVSDRMVTNAGAPLCFYKIDSPLATRPFYALLPNRDYTAKAVRRFIQLVGEVLRPKARA</sequence>
<gene>
    <name evidence="6" type="ORF">FYJ74_06095</name>
</gene>
<dbReference type="AlphaFoldDB" id="A0A6L5YBC6"/>
<dbReference type="Proteomes" id="UP000473699">
    <property type="component" value="Unassembled WGS sequence"/>
</dbReference>
<keyword evidence="4" id="KW-0804">Transcription</keyword>
<evidence type="ECO:0000256" key="3">
    <source>
        <dbReference type="ARBA" id="ARBA00023125"/>
    </source>
</evidence>
<dbReference type="Gene3D" id="1.10.10.10">
    <property type="entry name" value="Winged helix-like DNA-binding domain superfamily/Winged helix DNA-binding domain"/>
    <property type="match status" value="1"/>
</dbReference>
<keyword evidence="2" id="KW-0805">Transcription regulation</keyword>
<dbReference type="RefSeq" id="WP_154528691.1">
    <property type="nucleotide sequence ID" value="NZ_JAXDZJ010000046.1"/>
</dbReference>
<evidence type="ECO:0000313" key="7">
    <source>
        <dbReference type="Proteomes" id="UP000473699"/>
    </source>
</evidence>
<dbReference type="Pfam" id="PF00126">
    <property type="entry name" value="HTH_1"/>
    <property type="match status" value="1"/>
</dbReference>
<comment type="caution">
    <text evidence="6">The sequence shown here is derived from an EMBL/GenBank/DDBJ whole genome shotgun (WGS) entry which is preliminary data.</text>
</comment>
<dbReference type="InterPro" id="IPR000847">
    <property type="entry name" value="LysR_HTH_N"/>
</dbReference>
<dbReference type="PANTHER" id="PTHR30419:SF8">
    <property type="entry name" value="NITROGEN ASSIMILATION TRANSCRIPTIONAL ACTIVATOR-RELATED"/>
    <property type="match status" value="1"/>
</dbReference>
<evidence type="ECO:0000259" key="5">
    <source>
        <dbReference type="PROSITE" id="PS50931"/>
    </source>
</evidence>
<evidence type="ECO:0000313" key="6">
    <source>
        <dbReference type="EMBL" id="MST55604.1"/>
    </source>
</evidence>
<dbReference type="PANTHER" id="PTHR30419">
    <property type="entry name" value="HTH-TYPE TRANSCRIPTIONAL REGULATOR YBHD"/>
    <property type="match status" value="1"/>
</dbReference>
<dbReference type="InterPro" id="IPR005119">
    <property type="entry name" value="LysR_subst-bd"/>
</dbReference>
<dbReference type="PRINTS" id="PR00039">
    <property type="entry name" value="HTHLYSR"/>
</dbReference>
<dbReference type="InterPro" id="IPR036388">
    <property type="entry name" value="WH-like_DNA-bd_sf"/>
</dbReference>
<evidence type="ECO:0000256" key="4">
    <source>
        <dbReference type="ARBA" id="ARBA00023163"/>
    </source>
</evidence>
<protein>
    <submittedName>
        <fullName evidence="6">LysR family transcriptional regulator</fullName>
    </submittedName>
</protein>
<dbReference type="EMBL" id="VUNH01000005">
    <property type="protein sequence ID" value="MST55604.1"/>
    <property type="molecule type" value="Genomic_DNA"/>
</dbReference>